<dbReference type="InterPro" id="IPR013783">
    <property type="entry name" value="Ig-like_fold"/>
</dbReference>
<dbReference type="AlphaFoldDB" id="A0A0F9LYT8"/>
<dbReference type="EMBL" id="LAZR01006419">
    <property type="protein sequence ID" value="KKM92241.1"/>
    <property type="molecule type" value="Genomic_DNA"/>
</dbReference>
<organism evidence="2">
    <name type="scientific">marine sediment metagenome</name>
    <dbReference type="NCBI Taxonomy" id="412755"/>
    <lineage>
        <taxon>unclassified sequences</taxon>
        <taxon>metagenomes</taxon>
        <taxon>ecological metagenomes</taxon>
    </lineage>
</organism>
<evidence type="ECO:0000313" key="2">
    <source>
        <dbReference type="EMBL" id="KKM92241.1"/>
    </source>
</evidence>
<dbReference type="Gene3D" id="2.60.40.10">
    <property type="entry name" value="Immunoglobulins"/>
    <property type="match status" value="3"/>
</dbReference>
<keyword evidence="1" id="KW-0812">Transmembrane</keyword>
<name>A0A0F9LYT8_9ZZZZ</name>
<keyword evidence="1" id="KW-1133">Transmembrane helix</keyword>
<reference evidence="2" key="1">
    <citation type="journal article" date="2015" name="Nature">
        <title>Complex archaea that bridge the gap between prokaryotes and eukaryotes.</title>
        <authorList>
            <person name="Spang A."/>
            <person name="Saw J.H."/>
            <person name="Jorgensen S.L."/>
            <person name="Zaremba-Niedzwiedzka K."/>
            <person name="Martijn J."/>
            <person name="Lind A.E."/>
            <person name="van Eijk R."/>
            <person name="Schleper C."/>
            <person name="Guy L."/>
            <person name="Ettema T.J."/>
        </authorList>
    </citation>
    <scope>NUCLEOTIDE SEQUENCE</scope>
</reference>
<feature type="transmembrane region" description="Helical" evidence="1">
    <location>
        <begin position="7"/>
        <end position="27"/>
    </location>
</feature>
<sequence>MNKSKEILVLLSFIFIISGSILFPVIFSTNHEMAKEDKENYDSGKPDFYDLKISDYNPNIIGTGENFNITLQQSLLNNSIISFTNFTSSNSFTEASPTVNNFNSSFINMTIDSIIADNITSIVRDGATATSSPTVPPRVTSFRVDTDSWLLNITVDVYFTAGKTANVFLHKSTWNSGTSASIPSGSPIPLAATYPGANPNGPTIFSFADQFLNTTLTDNNTWFIGLNGTHAKAEWRYIADATDNSYAYNWSAGYNPEAVDYLLTVELGPVSTTPSPEQINLKINNTQVTGYGDGIGSGYWSNSSEFQDSSGNLDFEITSDWSATSLNITQVQINYTKTDLKAGANFDIPGSGQNVLWNVTRNGGFNYFDSRIINWSTITFTIPSSWGSIGAYNGGTSKIIDISAPVINGYKDVLVLGAGNGTYWYLNASSSNLLSSIDTYVGSNPTSVVNFTNIVHFNATFSAPLALNDGNINLSVYSPAAINNKLNYTHLNSSFGPASVISLGEWDVSDNVTQFGVFRVHVSWNNDTAAGFLEKLVTILGETELNITSPPDSSEYNLGDFFNITVYFNDTKQNLPISEAGIDMDVSGSAYSPTSTFDYGNGYYNITVNSSDPIFSSLGWFAIRANVSKQYYNNQSEIINIKIIDVIAPSITINSPSDNDLFNATAPLFDVRITDENLDEMWYFIEGSVLNRTFLVNITFNQTDWDGISNGTLTSITFYANDSAGNEASQSVSIYVDRLAPSITINLPSDNDIFNATAPVFDVSITDGNLDSMWYFIQGSSVNRTFSGNEAFNQTDWDGIANGTLTTITFYANDTLGNETSQSVSIYVDRLAPSITINSPSDNDIFNATAPVFDVSITDGNLDTMWYFIQGSSVNRTFSGNGAFNQTDWDGIANGTLTTITFYANDTLGNETSQSVSIYVDRLAPLITINSPSDNDIFNATAPVFDVSITDGNLDTMWYFIQGSSVNRTFSGNEGFNQTDWGAIANGSLTMITFYANDSLGNEASQSVSIYVDKLGPSITINLPSDNDIFNATAPVFDVSITDGNLDSM</sequence>
<accession>A0A0F9LYT8</accession>
<proteinExistence type="predicted"/>
<protein>
    <submittedName>
        <fullName evidence="2">Uncharacterized protein</fullName>
    </submittedName>
</protein>
<evidence type="ECO:0000256" key="1">
    <source>
        <dbReference type="SAM" id="Phobius"/>
    </source>
</evidence>
<gene>
    <name evidence="2" type="ORF">LCGC14_1220450</name>
</gene>
<comment type="caution">
    <text evidence="2">The sequence shown here is derived from an EMBL/GenBank/DDBJ whole genome shotgun (WGS) entry which is preliminary data.</text>
</comment>
<feature type="non-terminal residue" evidence="2">
    <location>
        <position position="1049"/>
    </location>
</feature>
<keyword evidence="1" id="KW-0472">Membrane</keyword>